<keyword evidence="1" id="KW-0812">Transmembrane</keyword>
<dbReference type="Proteomes" id="UP001597459">
    <property type="component" value="Unassembled WGS sequence"/>
</dbReference>
<evidence type="ECO:0000313" key="2">
    <source>
        <dbReference type="EMBL" id="MFD2593558.1"/>
    </source>
</evidence>
<evidence type="ECO:0008006" key="4">
    <source>
        <dbReference type="Google" id="ProtNLM"/>
    </source>
</evidence>
<feature type="transmembrane region" description="Helical" evidence="1">
    <location>
        <begin position="118"/>
        <end position="136"/>
    </location>
</feature>
<sequence>MSAKNRKRKKVDVYPRYYGIKMTCSTLGIILSVAILFGLTLFLLQEQHPLLYVGSLGAFVVYGISTYVYHTMSIRYLHNLYDRAMHRNSGLIITLSYTQEEWNTFYIQYGAYRRKKHIRNKLLFILLGGALGILLYRDNVPLFFLGVFMGLVIFTPLIIRYQYEKRYYYAPIHYQKRNEVKLTIDGILINTHFIPLSNEHGYISFCKETTFLDQSCLEVFIVKGLGRGKRIIKQYIPLPKRKQLPPESIVELIKERFCNVD</sequence>
<evidence type="ECO:0000256" key="1">
    <source>
        <dbReference type="SAM" id="Phobius"/>
    </source>
</evidence>
<dbReference type="RefSeq" id="WP_378253984.1">
    <property type="nucleotide sequence ID" value="NZ_JBHSJV010000001.1"/>
</dbReference>
<protein>
    <recommendedName>
        <fullName evidence="4">YcxB-like protein domain-containing protein</fullName>
    </recommendedName>
</protein>
<keyword evidence="1" id="KW-0472">Membrane</keyword>
<proteinExistence type="predicted"/>
<feature type="transmembrane region" description="Helical" evidence="1">
    <location>
        <begin position="142"/>
        <end position="159"/>
    </location>
</feature>
<feature type="transmembrane region" description="Helical" evidence="1">
    <location>
        <begin position="50"/>
        <end position="69"/>
    </location>
</feature>
<gene>
    <name evidence="2" type="ORF">ACFSTE_22155</name>
</gene>
<keyword evidence="3" id="KW-1185">Reference proteome</keyword>
<keyword evidence="1" id="KW-1133">Transmembrane helix</keyword>
<reference evidence="3" key="1">
    <citation type="journal article" date="2019" name="Int. J. Syst. Evol. Microbiol.">
        <title>The Global Catalogue of Microorganisms (GCM) 10K type strain sequencing project: providing services to taxonomists for standard genome sequencing and annotation.</title>
        <authorList>
            <consortium name="The Broad Institute Genomics Platform"/>
            <consortium name="The Broad Institute Genome Sequencing Center for Infectious Disease"/>
            <person name="Wu L."/>
            <person name="Ma J."/>
        </authorList>
    </citation>
    <scope>NUCLEOTIDE SEQUENCE [LARGE SCALE GENOMIC DNA]</scope>
    <source>
        <strain evidence="3">KCTC 42423</strain>
    </source>
</reference>
<evidence type="ECO:0000313" key="3">
    <source>
        <dbReference type="Proteomes" id="UP001597459"/>
    </source>
</evidence>
<organism evidence="2 3">
    <name type="scientific">Aquimarina hainanensis</name>
    <dbReference type="NCBI Taxonomy" id="1578017"/>
    <lineage>
        <taxon>Bacteria</taxon>
        <taxon>Pseudomonadati</taxon>
        <taxon>Bacteroidota</taxon>
        <taxon>Flavobacteriia</taxon>
        <taxon>Flavobacteriales</taxon>
        <taxon>Flavobacteriaceae</taxon>
        <taxon>Aquimarina</taxon>
    </lineage>
</organism>
<name>A0ABW5NH34_9FLAO</name>
<comment type="caution">
    <text evidence="2">The sequence shown here is derived from an EMBL/GenBank/DDBJ whole genome shotgun (WGS) entry which is preliminary data.</text>
</comment>
<feature type="transmembrane region" description="Helical" evidence="1">
    <location>
        <begin position="20"/>
        <end position="44"/>
    </location>
</feature>
<accession>A0ABW5NH34</accession>
<dbReference type="EMBL" id="JBHULX010000048">
    <property type="protein sequence ID" value="MFD2593558.1"/>
    <property type="molecule type" value="Genomic_DNA"/>
</dbReference>